<comment type="caution">
    <text evidence="2">The sequence shown here is derived from an EMBL/GenBank/DDBJ whole genome shotgun (WGS) entry which is preliminary data.</text>
</comment>
<reference evidence="2" key="1">
    <citation type="journal article" date="2021" name="Nat. Commun.">
        <title>Genetic determinants of endophytism in the Arabidopsis root mycobiome.</title>
        <authorList>
            <person name="Mesny F."/>
            <person name="Miyauchi S."/>
            <person name="Thiergart T."/>
            <person name="Pickel B."/>
            <person name="Atanasova L."/>
            <person name="Karlsson M."/>
            <person name="Huettel B."/>
            <person name="Barry K.W."/>
            <person name="Haridas S."/>
            <person name="Chen C."/>
            <person name="Bauer D."/>
            <person name="Andreopoulos W."/>
            <person name="Pangilinan J."/>
            <person name="LaButti K."/>
            <person name="Riley R."/>
            <person name="Lipzen A."/>
            <person name="Clum A."/>
            <person name="Drula E."/>
            <person name="Henrissat B."/>
            <person name="Kohler A."/>
            <person name="Grigoriev I.V."/>
            <person name="Martin F.M."/>
            <person name="Hacquard S."/>
        </authorList>
    </citation>
    <scope>NUCLEOTIDE SEQUENCE</scope>
    <source>
        <strain evidence="2">MPI-CAGE-CH-0243</strain>
    </source>
</reference>
<sequence>MHAMLRIGFLHVCFLLYHFRPSSPHIISPISLYPSVAFSARFFSTSWCVGLIFGHVLSVKKHGCCFDSQLGLGKGFSFGIYACTNTCSPISIMLDNTRHSLPLTHSHTHTLTHSHTHTLTHSHSHIITCCICVVIW</sequence>
<proteinExistence type="predicted"/>
<evidence type="ECO:0000313" key="2">
    <source>
        <dbReference type="EMBL" id="KAH7132195.1"/>
    </source>
</evidence>
<keyword evidence="1" id="KW-0732">Signal</keyword>
<feature type="chain" id="PRO_5040439933" description="Secreted protein" evidence="1">
    <location>
        <begin position="25"/>
        <end position="136"/>
    </location>
</feature>
<dbReference type="EMBL" id="JAGMWT010000003">
    <property type="protein sequence ID" value="KAH7132195.1"/>
    <property type="molecule type" value="Genomic_DNA"/>
</dbReference>
<protein>
    <recommendedName>
        <fullName evidence="4">Secreted protein</fullName>
    </recommendedName>
</protein>
<name>A0A9P9E5B3_9PLEO</name>
<accession>A0A9P9E5B3</accession>
<dbReference type="Proteomes" id="UP000700596">
    <property type="component" value="Unassembled WGS sequence"/>
</dbReference>
<feature type="signal peptide" evidence="1">
    <location>
        <begin position="1"/>
        <end position="24"/>
    </location>
</feature>
<organism evidence="2 3">
    <name type="scientific">Dendryphion nanum</name>
    <dbReference type="NCBI Taxonomy" id="256645"/>
    <lineage>
        <taxon>Eukaryota</taxon>
        <taxon>Fungi</taxon>
        <taxon>Dikarya</taxon>
        <taxon>Ascomycota</taxon>
        <taxon>Pezizomycotina</taxon>
        <taxon>Dothideomycetes</taxon>
        <taxon>Pleosporomycetidae</taxon>
        <taxon>Pleosporales</taxon>
        <taxon>Torulaceae</taxon>
        <taxon>Dendryphion</taxon>
    </lineage>
</organism>
<evidence type="ECO:0008006" key="4">
    <source>
        <dbReference type="Google" id="ProtNLM"/>
    </source>
</evidence>
<gene>
    <name evidence="2" type="ORF">B0J11DRAFT_219742</name>
</gene>
<dbReference type="AlphaFoldDB" id="A0A9P9E5B3"/>
<evidence type="ECO:0000313" key="3">
    <source>
        <dbReference type="Proteomes" id="UP000700596"/>
    </source>
</evidence>
<keyword evidence="3" id="KW-1185">Reference proteome</keyword>
<evidence type="ECO:0000256" key="1">
    <source>
        <dbReference type="SAM" id="SignalP"/>
    </source>
</evidence>